<reference evidence="1" key="1">
    <citation type="journal article" date="2024" name="J. Gen. Virol.">
        <title>Novel phages of Pseudomonas syringae unveil numerous potential auxiliary metabolic genes.</title>
        <authorList>
            <person name="Feltin C."/>
            <person name="Garneau J.R."/>
            <person name="Morris C.E."/>
            <person name="Berard A."/>
            <person name="Torres-Barcelo C."/>
        </authorList>
    </citation>
    <scope>NUCLEOTIDE SEQUENCE</scope>
</reference>
<accession>A0AAU6W3B9</accession>
<proteinExistence type="predicted"/>
<dbReference type="InterPro" id="IPR058006">
    <property type="entry name" value="1.05"/>
</dbReference>
<dbReference type="EMBL" id="PP179331">
    <property type="protein sequence ID" value="XAI71008.1"/>
    <property type="molecule type" value="Genomic_DNA"/>
</dbReference>
<organism evidence="1">
    <name type="scientific">Pseudomonas phage Lepni01</name>
    <dbReference type="NCBI Taxonomy" id="3138536"/>
    <lineage>
        <taxon>Viruses</taxon>
    </lineage>
</organism>
<protein>
    <submittedName>
        <fullName evidence="1">Uncharacterized protein</fullName>
    </submittedName>
</protein>
<evidence type="ECO:0000313" key="1">
    <source>
        <dbReference type="EMBL" id="XAI71008.1"/>
    </source>
</evidence>
<dbReference type="Pfam" id="PF25755">
    <property type="entry name" value="Phage_T3_1_05"/>
    <property type="match status" value="1"/>
</dbReference>
<gene>
    <name evidence="1" type="ORF">Lepni01_00008</name>
</gene>
<sequence length="195" mass="22746">MGIKFQRTPRTGILIESIKFRSSWVDPNSYGLVKAKEMVFEMGLGPCGRHVTELRYEVDEDLLKISQWSRHPCDLAPPTDDYYNACRKIDRHEDAERLYERERRLAGYCGLGRLVRPEETVTTGFWWWKRTYTIPAETLPEIPKPEGFLEATELAALKAHRSAIWQAHAKWQDAVEVKHFIYKMADVHGRIEVVK</sequence>
<name>A0AAU6W3B9_9VIRU</name>